<feature type="region of interest" description="Disordered" evidence="5">
    <location>
        <begin position="419"/>
        <end position="458"/>
    </location>
</feature>
<feature type="compositionally biased region" description="Basic and acidic residues" evidence="5">
    <location>
        <begin position="19"/>
        <end position="32"/>
    </location>
</feature>
<dbReference type="InterPro" id="IPR029061">
    <property type="entry name" value="THDP-binding"/>
</dbReference>
<comment type="function">
    <text evidence="4">The branched-chain alpha-keto dehydrogenase complex catalyzes the overall conversion of alpha-keto acids to acyl-CoA and CO(2). It contains multiple copies of three enzymatic components: branched-chain alpha-keto acid decarboxylase (E1), lipoamide acyltransferase (E2) and lipoamide dehydrogenase (E3).</text>
</comment>
<dbReference type="InterPro" id="IPR001017">
    <property type="entry name" value="DH_E1"/>
</dbReference>
<comment type="similarity">
    <text evidence="4">Belongs to the BCKDHA family.</text>
</comment>
<dbReference type="CDD" id="cd02000">
    <property type="entry name" value="TPP_E1_PDC_ADC_BCADC"/>
    <property type="match status" value="1"/>
</dbReference>
<dbReference type="EC" id="1.2.4.4" evidence="4"/>
<comment type="cofactor">
    <cofactor evidence="1 4">
        <name>thiamine diphosphate</name>
        <dbReference type="ChEBI" id="CHEBI:58937"/>
    </cofactor>
</comment>
<comment type="caution">
    <text evidence="8">The sequence shown here is derived from an EMBL/GenBank/DDBJ whole genome shotgun (WGS) entry which is preliminary data.</text>
</comment>
<dbReference type="PANTHER" id="PTHR43380:SF1">
    <property type="entry name" value="2-OXOISOVALERATE DEHYDROGENASE SUBUNIT ALPHA, MITOCHONDRIAL"/>
    <property type="match status" value="1"/>
</dbReference>
<evidence type="ECO:0000259" key="7">
    <source>
        <dbReference type="Pfam" id="PF12573"/>
    </source>
</evidence>
<dbReference type="Pfam" id="PF12573">
    <property type="entry name" value="OxoDH_E1alpha_N"/>
    <property type="match status" value="1"/>
</dbReference>
<dbReference type="EMBL" id="JADZGI010000001">
    <property type="protein sequence ID" value="MBH0113663.1"/>
    <property type="molecule type" value="Genomic_DNA"/>
</dbReference>
<evidence type="ECO:0000256" key="2">
    <source>
        <dbReference type="ARBA" id="ARBA00023002"/>
    </source>
</evidence>
<dbReference type="GO" id="GO:0009083">
    <property type="term" value="P:branched-chain amino acid catabolic process"/>
    <property type="evidence" value="ECO:0007669"/>
    <property type="project" value="TreeGrafter"/>
</dbReference>
<dbReference type="Pfam" id="PF00676">
    <property type="entry name" value="E1_dh"/>
    <property type="match status" value="1"/>
</dbReference>
<reference evidence="8" key="1">
    <citation type="submission" date="2020-11" db="EMBL/GenBank/DDBJ databases">
        <title>Novosphingobium aureum sp. nov., a marine bacterium isolated from sediment of a salt flat.</title>
        <authorList>
            <person name="Yoo Y."/>
            <person name="Kim J.-J."/>
        </authorList>
    </citation>
    <scope>NUCLEOTIDE SEQUENCE</scope>
    <source>
        <strain evidence="8">YJ-S2-02</strain>
    </source>
</reference>
<dbReference type="GO" id="GO:0003863">
    <property type="term" value="F:branched-chain 2-oxo acid dehydrogenase activity"/>
    <property type="evidence" value="ECO:0007669"/>
    <property type="project" value="UniProtKB-EC"/>
</dbReference>
<dbReference type="Gene3D" id="3.40.50.970">
    <property type="match status" value="1"/>
</dbReference>
<evidence type="ECO:0000256" key="4">
    <source>
        <dbReference type="RuleBase" id="RU365014"/>
    </source>
</evidence>
<dbReference type="InterPro" id="IPR022593">
    <property type="entry name" value="Oxoisoval_DH_suAlpha_N_dom"/>
</dbReference>
<dbReference type="PANTHER" id="PTHR43380">
    <property type="entry name" value="2-OXOISOVALERATE DEHYDROGENASE SUBUNIT ALPHA, MITOCHONDRIAL"/>
    <property type="match status" value="1"/>
</dbReference>
<accession>A0A931ML94</accession>
<evidence type="ECO:0000256" key="1">
    <source>
        <dbReference type="ARBA" id="ARBA00001964"/>
    </source>
</evidence>
<protein>
    <recommendedName>
        <fullName evidence="4">2-oxoisovalerate dehydrogenase subunit alpha</fullName>
        <ecNumber evidence="4">1.2.4.4</ecNumber>
    </recommendedName>
    <alternativeName>
        <fullName evidence="4">Branched-chain alpha-keto acid dehydrogenase E1 component alpha chain</fullName>
    </alternativeName>
</protein>
<gene>
    <name evidence="8" type="ORF">I5E68_11955</name>
</gene>
<name>A0A931ML94_9SPHN</name>
<organism evidence="8 9">
    <name type="scientific">Novosphingobium aureum</name>
    <dbReference type="NCBI Taxonomy" id="2792964"/>
    <lineage>
        <taxon>Bacteria</taxon>
        <taxon>Pseudomonadati</taxon>
        <taxon>Pseudomonadota</taxon>
        <taxon>Alphaproteobacteria</taxon>
        <taxon>Sphingomonadales</taxon>
        <taxon>Sphingomonadaceae</taxon>
        <taxon>Novosphingobium</taxon>
    </lineage>
</organism>
<evidence type="ECO:0000256" key="3">
    <source>
        <dbReference type="ARBA" id="ARBA00023052"/>
    </source>
</evidence>
<sequence>MHGAPAASARGNLPPLELHVPEPHSRPGEKPDYSWLEIPEAGSLARPDEACPASETWAGTLGMVRVLDEDNRAVGPWDPALDPETLRRMLRTMALTRAFDDRMYRGQRQGKTSFYMKSTGEEAISVAGAFALAADDMVFPSYRQQGILIARGYPLEEMINQIYSNRGDRLKGRQLPIMYSARDYGFFTISGNLATQFPQAVGWAMASAIKGDTRIATSFVGEGSSAEGDFHAAMTFAAVYNAPVVLNVVNNQWAISSYSGFAGAERTTFAARAAGYGVAGLRVDGNDTLAVYAAMRWAANRARANGGPTLIEYFTYRAEGHSTSDDPSAYRSAQEREEWPLGDPIMRLANHLIALGEWSEEQQSEMDREVAEEVRTATKQAERNGVLGHGFHHPFHTMFEDVFEELPWNLEEQAAQAIREREIKWPERVGQKHSGDKPRTSAQGSTESANEDGRGEGQ</sequence>
<evidence type="ECO:0000313" key="9">
    <source>
        <dbReference type="Proteomes" id="UP000617634"/>
    </source>
</evidence>
<keyword evidence="3 4" id="KW-0786">Thiamine pyrophosphate</keyword>
<feature type="domain" description="2-oxoisovalerate dehydrogenase E1 alpha subunit N-terminal" evidence="7">
    <location>
        <begin position="14"/>
        <end position="53"/>
    </location>
</feature>
<feature type="domain" description="Dehydrogenase E1 component" evidence="6">
    <location>
        <begin position="91"/>
        <end position="385"/>
    </location>
</feature>
<keyword evidence="2 4" id="KW-0560">Oxidoreductase</keyword>
<feature type="region of interest" description="Disordered" evidence="5">
    <location>
        <begin position="1"/>
        <end position="33"/>
    </location>
</feature>
<evidence type="ECO:0000256" key="5">
    <source>
        <dbReference type="SAM" id="MobiDB-lite"/>
    </source>
</evidence>
<keyword evidence="9" id="KW-1185">Reference proteome</keyword>
<evidence type="ECO:0000259" key="6">
    <source>
        <dbReference type="Pfam" id="PF00676"/>
    </source>
</evidence>
<evidence type="ECO:0000313" key="8">
    <source>
        <dbReference type="EMBL" id="MBH0113663.1"/>
    </source>
</evidence>
<dbReference type="AlphaFoldDB" id="A0A931ML94"/>
<proteinExistence type="inferred from homology"/>
<dbReference type="SUPFAM" id="SSF52518">
    <property type="entry name" value="Thiamin diphosphate-binding fold (THDP-binding)"/>
    <property type="match status" value="1"/>
</dbReference>
<feature type="compositionally biased region" description="Basic and acidic residues" evidence="5">
    <location>
        <begin position="419"/>
        <end position="439"/>
    </location>
</feature>
<comment type="catalytic activity">
    <reaction evidence="4">
        <text>N(6)-[(R)-lipoyl]-L-lysyl-[protein] + 3-methyl-2-oxobutanoate + H(+) = N(6)-[(R)-S(8)-2-methylpropanoyldihydrolipoyl]-L-lysyl-[protein] + CO2</text>
        <dbReference type="Rhea" id="RHEA:13457"/>
        <dbReference type="Rhea" id="RHEA-COMP:10474"/>
        <dbReference type="Rhea" id="RHEA-COMP:10497"/>
        <dbReference type="ChEBI" id="CHEBI:11851"/>
        <dbReference type="ChEBI" id="CHEBI:15378"/>
        <dbReference type="ChEBI" id="CHEBI:16526"/>
        <dbReference type="ChEBI" id="CHEBI:83099"/>
        <dbReference type="ChEBI" id="CHEBI:83142"/>
        <dbReference type="EC" id="1.2.4.4"/>
    </reaction>
</comment>
<dbReference type="Proteomes" id="UP000617634">
    <property type="component" value="Unassembled WGS sequence"/>
</dbReference>
<dbReference type="InterPro" id="IPR050771">
    <property type="entry name" value="Alpha-ketoacid_DH_E1_comp"/>
</dbReference>